<sequence length="367" mass="43775">MELSQKDEEYIISLLKQRKKLNAVEFVKEKAGVSLLEAKQYIDKKINNEYYEKNVSISKEDEEYISSLIKENKKLEAVAFLHKEREMNLEEAKNYVDREEFKVKISTKKISHKKTYIFNEKLNIFVPDLGRQRKITKIILNILLILVPFSLIQLYFLDRTSLVKMRIFGFSIVWIPVLLILYFGLILNIHFVEKKIKEIENLELLNEFEIKSYGKNIELFFNVILFIILFFGIYVFLKMTFQKPTYKNIFCIIFLIGLIIFNCYVFLETLKNRKYSLNINGKTVKILYNNNEINSIKIDNINFVKFYAKKFKSGRTANVPTMQIFNKEKNIFVEMSIKTVDYHLLKMYFTKYKVLVDDTYNFLPLTF</sequence>
<keyword evidence="1" id="KW-0812">Transmembrane</keyword>
<keyword evidence="3" id="KW-1185">Reference proteome</keyword>
<organism evidence="2 3">
    <name type="scientific">Fusobacterium simiae</name>
    <dbReference type="NCBI Taxonomy" id="855"/>
    <lineage>
        <taxon>Bacteria</taxon>
        <taxon>Fusobacteriati</taxon>
        <taxon>Fusobacteriota</taxon>
        <taxon>Fusobacteriia</taxon>
        <taxon>Fusobacteriales</taxon>
        <taxon>Fusobacteriaceae</taxon>
        <taxon>Fusobacterium</taxon>
    </lineage>
</organism>
<name>A0ABT4DIJ0_FUSSI</name>
<proteinExistence type="predicted"/>
<evidence type="ECO:0000313" key="3">
    <source>
        <dbReference type="Proteomes" id="UP001062738"/>
    </source>
</evidence>
<comment type="caution">
    <text evidence="2">The sequence shown here is derived from an EMBL/GenBank/DDBJ whole genome shotgun (WGS) entry which is preliminary data.</text>
</comment>
<dbReference type="RefSeq" id="WP_265152321.1">
    <property type="nucleotide sequence ID" value="NZ_JAOXXL010000019.1"/>
</dbReference>
<evidence type="ECO:0000256" key="1">
    <source>
        <dbReference type="SAM" id="Phobius"/>
    </source>
</evidence>
<gene>
    <name evidence="2" type="ORF">OCK72_07100</name>
</gene>
<dbReference type="EMBL" id="JAOXXL010000019">
    <property type="protein sequence ID" value="MCY7008422.1"/>
    <property type="molecule type" value="Genomic_DNA"/>
</dbReference>
<feature type="transmembrane region" description="Helical" evidence="1">
    <location>
        <begin position="138"/>
        <end position="156"/>
    </location>
</feature>
<evidence type="ECO:0000313" key="2">
    <source>
        <dbReference type="EMBL" id="MCY7008422.1"/>
    </source>
</evidence>
<feature type="transmembrane region" description="Helical" evidence="1">
    <location>
        <begin position="249"/>
        <end position="267"/>
    </location>
</feature>
<protein>
    <submittedName>
        <fullName evidence="2">ABC transporter permease</fullName>
    </submittedName>
</protein>
<feature type="transmembrane region" description="Helical" evidence="1">
    <location>
        <begin position="168"/>
        <end position="187"/>
    </location>
</feature>
<feature type="transmembrane region" description="Helical" evidence="1">
    <location>
        <begin position="219"/>
        <end position="237"/>
    </location>
</feature>
<keyword evidence="1" id="KW-0472">Membrane</keyword>
<keyword evidence="1" id="KW-1133">Transmembrane helix</keyword>
<reference evidence="2" key="1">
    <citation type="submission" date="2022-09" db="EMBL/GenBank/DDBJ databases">
        <authorList>
            <person name="Zoaiter M."/>
        </authorList>
    </citation>
    <scope>NUCLEOTIDE SEQUENCE</scope>
    <source>
        <strain evidence="2">DSM 19848</strain>
    </source>
</reference>
<dbReference type="Proteomes" id="UP001062738">
    <property type="component" value="Unassembled WGS sequence"/>
</dbReference>
<accession>A0ABT4DIJ0</accession>